<feature type="compositionally biased region" description="Polar residues" evidence="1">
    <location>
        <begin position="56"/>
        <end position="71"/>
    </location>
</feature>
<sequence>MNFRVPEKVIDSSDETSSQFQESYTMSEETRRATFSNEENQNNPNQMSGTRAPYEQSHQSLPQHDTANATNMQPGVYQNICEQITHSVMNQIQNLIPQLIQSQ</sequence>
<accession>A0A420IWA5</accession>
<organism evidence="2 3">
    <name type="scientific">Golovinomyces cichoracearum</name>
    <dbReference type="NCBI Taxonomy" id="62708"/>
    <lineage>
        <taxon>Eukaryota</taxon>
        <taxon>Fungi</taxon>
        <taxon>Dikarya</taxon>
        <taxon>Ascomycota</taxon>
        <taxon>Pezizomycotina</taxon>
        <taxon>Leotiomycetes</taxon>
        <taxon>Erysiphales</taxon>
        <taxon>Erysiphaceae</taxon>
        <taxon>Golovinomyces</taxon>
    </lineage>
</organism>
<name>A0A420IWA5_9PEZI</name>
<keyword evidence="3" id="KW-1185">Reference proteome</keyword>
<dbReference type="EMBL" id="MCBQ01006089">
    <property type="protein sequence ID" value="RKF78829.1"/>
    <property type="molecule type" value="Genomic_DNA"/>
</dbReference>
<dbReference type="Proteomes" id="UP000283383">
    <property type="component" value="Unassembled WGS sequence"/>
</dbReference>
<protein>
    <submittedName>
        <fullName evidence="2">Uncharacterized protein</fullName>
    </submittedName>
</protein>
<feature type="compositionally biased region" description="Basic and acidic residues" evidence="1">
    <location>
        <begin position="1"/>
        <end position="11"/>
    </location>
</feature>
<evidence type="ECO:0000313" key="2">
    <source>
        <dbReference type="EMBL" id="RKF78829.1"/>
    </source>
</evidence>
<proteinExistence type="predicted"/>
<comment type="caution">
    <text evidence="2">The sequence shown here is derived from an EMBL/GenBank/DDBJ whole genome shotgun (WGS) entry which is preliminary data.</text>
</comment>
<feature type="region of interest" description="Disordered" evidence="1">
    <location>
        <begin position="1"/>
        <end position="71"/>
    </location>
</feature>
<reference evidence="2 3" key="1">
    <citation type="journal article" date="2018" name="BMC Genomics">
        <title>Comparative genome analyses reveal sequence features reflecting distinct modes of host-adaptation between dicot and monocot powdery mildew.</title>
        <authorList>
            <person name="Wu Y."/>
            <person name="Ma X."/>
            <person name="Pan Z."/>
            <person name="Kale S.D."/>
            <person name="Song Y."/>
            <person name="King H."/>
            <person name="Zhang Q."/>
            <person name="Presley C."/>
            <person name="Deng X."/>
            <person name="Wei C.I."/>
            <person name="Xiao S."/>
        </authorList>
    </citation>
    <scope>NUCLEOTIDE SEQUENCE [LARGE SCALE GENOMIC DNA]</scope>
    <source>
        <strain evidence="2">UMSG3</strain>
    </source>
</reference>
<feature type="non-terminal residue" evidence="2">
    <location>
        <position position="103"/>
    </location>
</feature>
<evidence type="ECO:0000256" key="1">
    <source>
        <dbReference type="SAM" id="MobiDB-lite"/>
    </source>
</evidence>
<evidence type="ECO:0000313" key="3">
    <source>
        <dbReference type="Proteomes" id="UP000283383"/>
    </source>
</evidence>
<dbReference type="AlphaFoldDB" id="A0A420IWA5"/>
<feature type="compositionally biased region" description="Polar residues" evidence="1">
    <location>
        <begin position="15"/>
        <end position="49"/>
    </location>
</feature>
<gene>
    <name evidence="2" type="ORF">GcM3_060037</name>
</gene>